<evidence type="ECO:0000256" key="2">
    <source>
        <dbReference type="ARBA" id="ARBA00022676"/>
    </source>
</evidence>
<dbReference type="GO" id="GO:0016757">
    <property type="term" value="F:glycosyltransferase activity"/>
    <property type="evidence" value="ECO:0007669"/>
    <property type="project" value="UniProtKB-KW"/>
</dbReference>
<keyword evidence="2" id="KW-0328">Glycosyltransferase</keyword>
<accession>A0A1F7X860</accession>
<reference evidence="5 6" key="1">
    <citation type="journal article" date="2016" name="Nat. Commun.">
        <title>Thousands of microbial genomes shed light on interconnected biogeochemical processes in an aquifer system.</title>
        <authorList>
            <person name="Anantharaman K."/>
            <person name="Brown C.T."/>
            <person name="Hug L.A."/>
            <person name="Sharon I."/>
            <person name="Castelle C.J."/>
            <person name="Probst A.J."/>
            <person name="Thomas B.C."/>
            <person name="Singh A."/>
            <person name="Wilkins M.J."/>
            <person name="Karaoz U."/>
            <person name="Brodie E.L."/>
            <person name="Williams K.H."/>
            <person name="Hubbard S.S."/>
            <person name="Banfield J.F."/>
        </authorList>
    </citation>
    <scope>NUCLEOTIDE SEQUENCE [LARGE SCALE GENOMIC DNA]</scope>
</reference>
<evidence type="ECO:0000259" key="4">
    <source>
        <dbReference type="Pfam" id="PF00534"/>
    </source>
</evidence>
<organism evidence="5 6">
    <name type="scientific">Candidatus Woesebacteria bacterium RBG_13_34_9</name>
    <dbReference type="NCBI Taxonomy" id="1802477"/>
    <lineage>
        <taxon>Bacteria</taxon>
        <taxon>Candidatus Woeseibacteriota</taxon>
    </lineage>
</organism>
<dbReference type="Proteomes" id="UP000179219">
    <property type="component" value="Unassembled WGS sequence"/>
</dbReference>
<dbReference type="PANTHER" id="PTHR12526:SF640">
    <property type="entry name" value="COLANIC ACID BIOSYNTHESIS GLYCOSYLTRANSFERASE WCAL-RELATED"/>
    <property type="match status" value="1"/>
</dbReference>
<comment type="similarity">
    <text evidence="1">Belongs to the glycosyltransferase group 1 family. Glycosyltransferase 4 subfamily.</text>
</comment>
<dbReference type="SUPFAM" id="SSF53756">
    <property type="entry name" value="UDP-Glycosyltransferase/glycogen phosphorylase"/>
    <property type="match status" value="1"/>
</dbReference>
<proteinExistence type="inferred from homology"/>
<dbReference type="EMBL" id="MGFP01000007">
    <property type="protein sequence ID" value="OGM10525.1"/>
    <property type="molecule type" value="Genomic_DNA"/>
</dbReference>
<dbReference type="InterPro" id="IPR001296">
    <property type="entry name" value="Glyco_trans_1"/>
</dbReference>
<protein>
    <recommendedName>
        <fullName evidence="4">Glycosyl transferase family 1 domain-containing protein</fullName>
    </recommendedName>
</protein>
<feature type="domain" description="Glycosyl transferase family 1" evidence="4">
    <location>
        <begin position="166"/>
        <end position="316"/>
    </location>
</feature>
<evidence type="ECO:0000313" key="5">
    <source>
        <dbReference type="EMBL" id="OGM10525.1"/>
    </source>
</evidence>
<evidence type="ECO:0000256" key="3">
    <source>
        <dbReference type="ARBA" id="ARBA00022679"/>
    </source>
</evidence>
<gene>
    <name evidence="5" type="ORF">A2159_01130</name>
</gene>
<name>A0A1F7X860_9BACT</name>
<dbReference type="PANTHER" id="PTHR12526">
    <property type="entry name" value="GLYCOSYLTRANSFERASE"/>
    <property type="match status" value="1"/>
</dbReference>
<evidence type="ECO:0000256" key="1">
    <source>
        <dbReference type="ARBA" id="ARBA00009481"/>
    </source>
</evidence>
<evidence type="ECO:0000313" key="6">
    <source>
        <dbReference type="Proteomes" id="UP000179219"/>
    </source>
</evidence>
<dbReference type="Gene3D" id="3.40.50.2000">
    <property type="entry name" value="Glycogen Phosphorylase B"/>
    <property type="match status" value="2"/>
</dbReference>
<keyword evidence="3" id="KW-0808">Transferase</keyword>
<sequence>MKIAFFSAYQKKLERGAEVFCFELSERLKENYQVEIFTDNLLPKARWPFFWRFYLDPAGISIFWFTLKKLRKIWEEKYDIVIPINGGWQTALLRLITWIYGGKIVIIGHSGIGWDDLNNLWCFPDFFVSLSSSAGRWANKVNPFVKTTYIPDGVDLKIFSPRGSKAKIDLDKPIVLAVGALEKRKRFDLTIKAVARLKKVSLLILGDGPEKNALIKLGNELLGDRFQLTKVEHKIIDSYYRGCDLFTIPSSQSYSFEIVILEALASNLPVVANSDPIRKEIIGDVGVLVNPNDIKKYSEGLEYALNKDWDDLPEKQAKKYSWEKITEKYKDIFLNKSVKK</sequence>
<dbReference type="Pfam" id="PF00534">
    <property type="entry name" value="Glycos_transf_1"/>
    <property type="match status" value="1"/>
</dbReference>
<comment type="caution">
    <text evidence="5">The sequence shown here is derived from an EMBL/GenBank/DDBJ whole genome shotgun (WGS) entry which is preliminary data.</text>
</comment>
<dbReference type="AlphaFoldDB" id="A0A1F7X860"/>